<evidence type="ECO:0000259" key="5">
    <source>
        <dbReference type="PROSITE" id="PS50977"/>
    </source>
</evidence>
<dbReference type="Gene3D" id="1.10.357.10">
    <property type="entry name" value="Tetracycline Repressor, domain 2"/>
    <property type="match status" value="1"/>
</dbReference>
<accession>A0A5N0USK1</accession>
<dbReference type="PROSITE" id="PS01081">
    <property type="entry name" value="HTH_TETR_1"/>
    <property type="match status" value="1"/>
</dbReference>
<keyword evidence="1" id="KW-0805">Transcription regulation</keyword>
<dbReference type="InterPro" id="IPR009057">
    <property type="entry name" value="Homeodomain-like_sf"/>
</dbReference>
<gene>
    <name evidence="6" type="ORF">FPZ12_036715</name>
</gene>
<keyword evidence="2 4" id="KW-0238">DNA-binding</keyword>
<dbReference type="Gene3D" id="1.10.10.60">
    <property type="entry name" value="Homeodomain-like"/>
    <property type="match status" value="1"/>
</dbReference>
<feature type="domain" description="HTH tetR-type" evidence="5">
    <location>
        <begin position="1"/>
        <end position="50"/>
    </location>
</feature>
<dbReference type="EMBL" id="VMNW02000086">
    <property type="protein sequence ID" value="KAA9152585.1"/>
    <property type="molecule type" value="Genomic_DNA"/>
</dbReference>
<evidence type="ECO:0000256" key="4">
    <source>
        <dbReference type="PROSITE-ProRule" id="PRU00335"/>
    </source>
</evidence>
<dbReference type="InterPro" id="IPR011075">
    <property type="entry name" value="TetR_C"/>
</dbReference>
<reference evidence="6" key="1">
    <citation type="submission" date="2019-09" db="EMBL/GenBank/DDBJ databases">
        <authorList>
            <person name="Teo W.F.A."/>
            <person name="Duangmal K."/>
        </authorList>
    </citation>
    <scope>NUCLEOTIDE SEQUENCE [LARGE SCALE GENOMIC DNA]</scope>
    <source>
        <strain evidence="6">K81G1</strain>
    </source>
</reference>
<dbReference type="PROSITE" id="PS50977">
    <property type="entry name" value="HTH_TETR_2"/>
    <property type="match status" value="1"/>
</dbReference>
<dbReference type="Proteomes" id="UP000319769">
    <property type="component" value="Unassembled WGS sequence"/>
</dbReference>
<dbReference type="GO" id="GO:0003677">
    <property type="term" value="F:DNA binding"/>
    <property type="evidence" value="ECO:0007669"/>
    <property type="project" value="UniProtKB-UniRule"/>
</dbReference>
<dbReference type="OrthoDB" id="9805134at2"/>
<keyword evidence="7" id="KW-1185">Reference proteome</keyword>
<sequence length="184" mass="20375">MLVFWERGYEGVSMSDLTAAMDINSPSLYAAFGSKEALFREAVERYGERFEVRCAGRETAREAVEEWLLERSRTFADQAHPPGCMVVLSGLNCTARNTPIREFLAQKRRAHLDALRVRLAQGVADGDIPENTDLDAMVRFFGTVLHGLAIQALDGAREVDLRTVVDAAMAAWPRFTQEKGAAAP</sequence>
<feature type="DNA-binding region" description="H-T-H motif" evidence="4">
    <location>
        <begin position="13"/>
        <end position="32"/>
    </location>
</feature>
<proteinExistence type="predicted"/>
<dbReference type="SUPFAM" id="SSF48498">
    <property type="entry name" value="Tetracyclin repressor-like, C-terminal domain"/>
    <property type="match status" value="1"/>
</dbReference>
<dbReference type="Pfam" id="PF00440">
    <property type="entry name" value="TetR_N"/>
    <property type="match status" value="1"/>
</dbReference>
<evidence type="ECO:0000256" key="2">
    <source>
        <dbReference type="ARBA" id="ARBA00023125"/>
    </source>
</evidence>
<comment type="caution">
    <text evidence="6">The sequence shown here is derived from an EMBL/GenBank/DDBJ whole genome shotgun (WGS) entry which is preliminary data.</text>
</comment>
<dbReference type="PANTHER" id="PTHR47506:SF1">
    <property type="entry name" value="HTH-TYPE TRANSCRIPTIONAL REGULATOR YJDC"/>
    <property type="match status" value="1"/>
</dbReference>
<evidence type="ECO:0000256" key="3">
    <source>
        <dbReference type="ARBA" id="ARBA00023163"/>
    </source>
</evidence>
<keyword evidence="3" id="KW-0804">Transcription</keyword>
<dbReference type="InterPro" id="IPR036271">
    <property type="entry name" value="Tet_transcr_reg_TetR-rel_C_sf"/>
</dbReference>
<protein>
    <submittedName>
        <fullName evidence="6">TetR/AcrR family transcriptional regulator</fullName>
    </submittedName>
</protein>
<dbReference type="AlphaFoldDB" id="A0A5N0USK1"/>
<dbReference type="SUPFAM" id="SSF46689">
    <property type="entry name" value="Homeodomain-like"/>
    <property type="match status" value="1"/>
</dbReference>
<organism evidence="6 7">
    <name type="scientific">Amycolatopsis acidicola</name>
    <dbReference type="NCBI Taxonomy" id="2596893"/>
    <lineage>
        <taxon>Bacteria</taxon>
        <taxon>Bacillati</taxon>
        <taxon>Actinomycetota</taxon>
        <taxon>Actinomycetes</taxon>
        <taxon>Pseudonocardiales</taxon>
        <taxon>Pseudonocardiaceae</taxon>
        <taxon>Amycolatopsis</taxon>
    </lineage>
</organism>
<dbReference type="InterPro" id="IPR023772">
    <property type="entry name" value="DNA-bd_HTH_TetR-type_CS"/>
</dbReference>
<dbReference type="InterPro" id="IPR001647">
    <property type="entry name" value="HTH_TetR"/>
</dbReference>
<evidence type="ECO:0000313" key="7">
    <source>
        <dbReference type="Proteomes" id="UP000319769"/>
    </source>
</evidence>
<name>A0A5N0USK1_9PSEU</name>
<dbReference type="PANTHER" id="PTHR47506">
    <property type="entry name" value="TRANSCRIPTIONAL REGULATORY PROTEIN"/>
    <property type="match status" value="1"/>
</dbReference>
<evidence type="ECO:0000256" key="1">
    <source>
        <dbReference type="ARBA" id="ARBA00023015"/>
    </source>
</evidence>
<evidence type="ECO:0000313" key="6">
    <source>
        <dbReference type="EMBL" id="KAA9152585.1"/>
    </source>
</evidence>
<dbReference type="Pfam" id="PF16925">
    <property type="entry name" value="TetR_C_13"/>
    <property type="match status" value="1"/>
</dbReference>